<dbReference type="Pfam" id="PF00148">
    <property type="entry name" value="Oxidored_nitro"/>
    <property type="match status" value="1"/>
</dbReference>
<reference evidence="2" key="1">
    <citation type="journal article" date="2020" name="bioRxiv">
        <title>A rank-normalized archaeal taxonomy based on genome phylogeny resolves widespread incomplete and uneven classifications.</title>
        <authorList>
            <person name="Rinke C."/>
            <person name="Chuvochina M."/>
            <person name="Mussig A.J."/>
            <person name="Chaumeil P.-A."/>
            <person name="Waite D.W."/>
            <person name="Whitman W.B."/>
            <person name="Parks D.H."/>
            <person name="Hugenholtz P."/>
        </authorList>
    </citation>
    <scope>NUCLEOTIDE SEQUENCE</scope>
    <source>
        <strain evidence="2">UBA12518</strain>
    </source>
</reference>
<dbReference type="InterPro" id="IPR052673">
    <property type="entry name" value="Ni-siroh_cyclase_CfbD"/>
</dbReference>
<dbReference type="Proteomes" id="UP000600363">
    <property type="component" value="Unassembled WGS sequence"/>
</dbReference>
<protein>
    <submittedName>
        <fullName evidence="2">Ni-sirohydrochlorin a,c-diamide reductive cyclase catalytic subunit</fullName>
    </submittedName>
</protein>
<accession>A0A832RUX6</accession>
<dbReference type="InterPro" id="IPR017675">
    <property type="entry name" value="CfbD"/>
</dbReference>
<comment type="caution">
    <text evidence="2">The sequence shown here is derived from an EMBL/GenBank/DDBJ whole genome shotgun (WGS) entry which is preliminary data.</text>
</comment>
<dbReference type="GO" id="GO:0016491">
    <property type="term" value="F:oxidoreductase activity"/>
    <property type="evidence" value="ECO:0007669"/>
    <property type="project" value="InterPro"/>
</dbReference>
<dbReference type="Gene3D" id="3.40.50.1980">
    <property type="entry name" value="Nitrogenase molybdenum iron protein domain"/>
    <property type="match status" value="1"/>
</dbReference>
<dbReference type="NCBIfam" id="TIGR03282">
    <property type="entry name" value="methan_mark_13"/>
    <property type="match status" value="1"/>
</dbReference>
<sequence>MAAEILHPRPSSIVAALYTLRDLDVDVVVLHGPPGCSFKHARLLEEDGIKVLTTSLDDTAFIFGGAERLKEVLRHAKERFNPSAIGVVGTCASMIIGEDMSAAVREAELDVPVVVVNVHAGYPDNTTGVIMTLEAARDAGLLSDEELERQRTLMLRASEIEREHGAASRDYLPPSRGDLKHEAARRLLSLMRDRKRGVVVLNAKKETAYSFADIVLALNEVASKTSARVVNIANLRSDVGLSRIRRYALDITRELQECGVHIHHLTGGLDEYAVAGEVASRVISERYCDYDYAVVCGVPHALDVGMLDMELFAITNGPRQVEPLREMGYHHVMVEIDLHPRTLGVNHIVPSELGECLRALAP</sequence>
<dbReference type="EMBL" id="DUIH01000012">
    <property type="protein sequence ID" value="HIH69772.1"/>
    <property type="molecule type" value="Genomic_DNA"/>
</dbReference>
<gene>
    <name evidence="2" type="primary">cfbD</name>
    <name evidence="2" type="ORF">HA299_04010</name>
</gene>
<feature type="domain" description="Nitrogenase/oxidoreductase component 1" evidence="1">
    <location>
        <begin position="16"/>
        <end position="137"/>
    </location>
</feature>
<evidence type="ECO:0000313" key="2">
    <source>
        <dbReference type="EMBL" id="HIH69772.1"/>
    </source>
</evidence>
<dbReference type="RefSeq" id="WP_042685764.1">
    <property type="nucleotide sequence ID" value="NZ_DUIH01000012.1"/>
</dbReference>
<dbReference type="PANTHER" id="PTHR42846">
    <property type="entry name" value="NI-SIROHYDROCHLORIN A,C-DIAMIDE REDUCTIVE CYCLASE COMPLEX, COMPONENT CFBD"/>
    <property type="match status" value="1"/>
</dbReference>
<organism evidence="2 3">
    <name type="scientific">Methermicoccus shengliensis</name>
    <dbReference type="NCBI Taxonomy" id="660064"/>
    <lineage>
        <taxon>Archaea</taxon>
        <taxon>Methanobacteriati</taxon>
        <taxon>Methanobacteriota</taxon>
        <taxon>Stenosarchaea group</taxon>
        <taxon>Methanomicrobia</taxon>
        <taxon>Methanosarcinales</taxon>
        <taxon>Methermicoccaceae</taxon>
        <taxon>Methermicoccus</taxon>
    </lineage>
</organism>
<evidence type="ECO:0000313" key="3">
    <source>
        <dbReference type="Proteomes" id="UP000600363"/>
    </source>
</evidence>
<dbReference type="PANTHER" id="PTHR42846:SF1">
    <property type="entry name" value="NI-SIROHYDROCHLORIN A,C-DIAMIDE REDUCTIVE CYCLASE COMPLEX, COMPONENT CFBD"/>
    <property type="match status" value="1"/>
</dbReference>
<dbReference type="SUPFAM" id="SSF53807">
    <property type="entry name" value="Helical backbone' metal receptor"/>
    <property type="match status" value="1"/>
</dbReference>
<dbReference type="InterPro" id="IPR000510">
    <property type="entry name" value="Nase/OxRdtase_comp1"/>
</dbReference>
<proteinExistence type="predicted"/>
<dbReference type="AlphaFoldDB" id="A0A832RUX6"/>
<evidence type="ECO:0000259" key="1">
    <source>
        <dbReference type="Pfam" id="PF00148"/>
    </source>
</evidence>
<name>A0A832RUX6_9EURY</name>